<gene>
    <name evidence="2" type="ORF">HHL22_17205</name>
</gene>
<keyword evidence="1" id="KW-0472">Membrane</keyword>
<feature type="transmembrane region" description="Helical" evidence="1">
    <location>
        <begin position="138"/>
        <end position="156"/>
    </location>
</feature>
<feature type="transmembrane region" description="Helical" evidence="1">
    <location>
        <begin position="48"/>
        <end position="69"/>
    </location>
</feature>
<dbReference type="AlphaFoldDB" id="A0A7Y0FNU2"/>
<keyword evidence="3" id="KW-1185">Reference proteome</keyword>
<feature type="transmembrane region" description="Helical" evidence="1">
    <location>
        <begin position="233"/>
        <end position="252"/>
    </location>
</feature>
<evidence type="ECO:0000313" key="3">
    <source>
        <dbReference type="Proteomes" id="UP000559626"/>
    </source>
</evidence>
<name>A0A7Y0FNU2_9BACT</name>
<feature type="transmembrane region" description="Helical" evidence="1">
    <location>
        <begin position="163"/>
        <end position="182"/>
    </location>
</feature>
<feature type="transmembrane region" description="Helical" evidence="1">
    <location>
        <begin position="188"/>
        <end position="207"/>
    </location>
</feature>
<protein>
    <submittedName>
        <fullName evidence="2">Uncharacterized protein</fullName>
    </submittedName>
</protein>
<keyword evidence="1" id="KW-1133">Transmembrane helix</keyword>
<evidence type="ECO:0000313" key="2">
    <source>
        <dbReference type="EMBL" id="NML66946.1"/>
    </source>
</evidence>
<feature type="transmembrane region" description="Helical" evidence="1">
    <location>
        <begin position="81"/>
        <end position="101"/>
    </location>
</feature>
<evidence type="ECO:0000256" key="1">
    <source>
        <dbReference type="SAM" id="Phobius"/>
    </source>
</evidence>
<organism evidence="2 3">
    <name type="scientific">Hymenobacter polaris</name>
    <dbReference type="NCBI Taxonomy" id="2682546"/>
    <lineage>
        <taxon>Bacteria</taxon>
        <taxon>Pseudomonadati</taxon>
        <taxon>Bacteroidota</taxon>
        <taxon>Cytophagia</taxon>
        <taxon>Cytophagales</taxon>
        <taxon>Hymenobacteraceae</taxon>
        <taxon>Hymenobacter</taxon>
    </lineage>
</organism>
<dbReference type="RefSeq" id="WP_169532648.1">
    <property type="nucleotide sequence ID" value="NZ_JABBGH010000003.1"/>
</dbReference>
<dbReference type="EMBL" id="JABBGH010000003">
    <property type="protein sequence ID" value="NML66946.1"/>
    <property type="molecule type" value="Genomic_DNA"/>
</dbReference>
<proteinExistence type="predicted"/>
<keyword evidence="1" id="KW-0812">Transmembrane</keyword>
<comment type="caution">
    <text evidence="2">The sequence shown here is derived from an EMBL/GenBank/DDBJ whole genome shotgun (WGS) entry which is preliminary data.</text>
</comment>
<feature type="transmembrane region" description="Helical" evidence="1">
    <location>
        <begin position="15"/>
        <end position="36"/>
    </location>
</feature>
<sequence>MPTDAPITTTPRRGYSALVGCPLAGLLAGATLLRIGRWLLGGGRTTPPGLLPLAWLVLAASVLYGLWWSRRPPTRPAHHPVLAFWQGLICADIALDLSLFGWQKIAKLQFFTPLGMLDLPFSSFSGEDLTWAFFGYSYPYRVAIGLLQILGAWLLLFGRTRLLGTLVLVPILLNIVLLDYFYHLPVGVLCHALIILAGVLYLLLLDYERLVEFFWRAPGRLPRPAFPGRRLRLLGRLAIMSLPLLLLSVYHFPDTYPQLTGKYTVRDLRLDGQPQAARTCQDSVLTTVYLDIAHDCVFEFNGPTRRLFGTYSYLAAPRRLSVRWRYPTPRPDSLQLVLTPTPAGLLAAGQLGQQRVAFRLVPAH</sequence>
<accession>A0A7Y0FNU2</accession>
<reference evidence="2 3" key="1">
    <citation type="submission" date="2020-04" db="EMBL/GenBank/DDBJ databases">
        <title>Hymenobacter polaris sp. nov., isolated from Arctic soil.</title>
        <authorList>
            <person name="Dahal R.H."/>
        </authorList>
    </citation>
    <scope>NUCLEOTIDE SEQUENCE [LARGE SCALE GENOMIC DNA]</scope>
    <source>
        <strain evidence="2 3">RP-2-7</strain>
    </source>
</reference>
<dbReference type="Proteomes" id="UP000559626">
    <property type="component" value="Unassembled WGS sequence"/>
</dbReference>